<evidence type="ECO:0000256" key="4">
    <source>
        <dbReference type="ARBA" id="ARBA00022989"/>
    </source>
</evidence>
<keyword evidence="12" id="KW-1185">Reference proteome</keyword>
<organism evidence="11 12">
    <name type="scientific">Schaalia radingae</name>
    <dbReference type="NCBI Taxonomy" id="131110"/>
    <lineage>
        <taxon>Bacteria</taxon>
        <taxon>Bacillati</taxon>
        <taxon>Actinomycetota</taxon>
        <taxon>Actinomycetes</taxon>
        <taxon>Actinomycetales</taxon>
        <taxon>Actinomycetaceae</taxon>
        <taxon>Schaalia</taxon>
    </lineage>
</organism>
<feature type="transmembrane region" description="Helical" evidence="10">
    <location>
        <begin position="91"/>
        <end position="115"/>
    </location>
</feature>
<feature type="transmembrane region" description="Helical" evidence="10">
    <location>
        <begin position="135"/>
        <end position="155"/>
    </location>
</feature>
<sequence>MESAHTASDDQSHSRRTPALSRARLADIACVFLGGMIGTLVRASLDHIAAAHPALSALVLAWSTIACNLAGALILGFCAGSGRWLSARVNLLIGTGMCGALTTYSTMMLGAVTFVHSPPLDTTTGAMGRILAGSAITLGLLVLGVGVAAAGWWLGKKARP</sequence>
<evidence type="ECO:0000256" key="7">
    <source>
        <dbReference type="ARBA" id="ARBA00035120"/>
    </source>
</evidence>
<comment type="subcellular location">
    <subcellularLocation>
        <location evidence="1">Cell membrane</location>
        <topology evidence="1">Multi-pass membrane protein</topology>
    </subcellularLocation>
</comment>
<evidence type="ECO:0000256" key="8">
    <source>
        <dbReference type="ARBA" id="ARBA00035585"/>
    </source>
</evidence>
<evidence type="ECO:0000256" key="10">
    <source>
        <dbReference type="RuleBase" id="RU004340"/>
    </source>
</evidence>
<keyword evidence="3 10" id="KW-0812">Transmembrane</keyword>
<comment type="function">
    <text evidence="9">Fluoride-specific ion channel. Important for reducing fluoride concentration in the cell, thus reducing its toxicity.</text>
</comment>
<evidence type="ECO:0000313" key="12">
    <source>
        <dbReference type="Proteomes" id="UP000198976"/>
    </source>
</evidence>
<feature type="transmembrane region" description="Helical" evidence="10">
    <location>
        <begin position="25"/>
        <end position="45"/>
    </location>
</feature>
<dbReference type="RefSeq" id="WP_092648081.1">
    <property type="nucleotide sequence ID" value="NZ_LT629792.1"/>
</dbReference>
<evidence type="ECO:0000256" key="3">
    <source>
        <dbReference type="ARBA" id="ARBA00022692"/>
    </source>
</evidence>
<keyword evidence="2 10" id="KW-1003">Cell membrane</keyword>
<evidence type="ECO:0000256" key="6">
    <source>
        <dbReference type="ARBA" id="ARBA00023303"/>
    </source>
</evidence>
<dbReference type="InterPro" id="IPR003691">
    <property type="entry name" value="FluC"/>
</dbReference>
<accession>A0ABY0V4V1</accession>
<evidence type="ECO:0000256" key="1">
    <source>
        <dbReference type="ARBA" id="ARBA00004651"/>
    </source>
</evidence>
<evidence type="ECO:0000256" key="9">
    <source>
        <dbReference type="ARBA" id="ARBA00049940"/>
    </source>
</evidence>
<evidence type="ECO:0000256" key="2">
    <source>
        <dbReference type="ARBA" id="ARBA00022475"/>
    </source>
</evidence>
<dbReference type="EMBL" id="LT629792">
    <property type="protein sequence ID" value="SDT85648.1"/>
    <property type="molecule type" value="Genomic_DNA"/>
</dbReference>
<comment type="catalytic activity">
    <reaction evidence="8">
        <text>fluoride(in) = fluoride(out)</text>
        <dbReference type="Rhea" id="RHEA:76159"/>
        <dbReference type="ChEBI" id="CHEBI:17051"/>
    </reaction>
    <physiologicalReaction direction="left-to-right" evidence="8">
        <dbReference type="Rhea" id="RHEA:76160"/>
    </physiologicalReaction>
</comment>
<evidence type="ECO:0000256" key="5">
    <source>
        <dbReference type="ARBA" id="ARBA00023136"/>
    </source>
</evidence>
<evidence type="ECO:0000313" key="11">
    <source>
        <dbReference type="EMBL" id="SDT85648.1"/>
    </source>
</evidence>
<keyword evidence="6" id="KW-0407">Ion channel</keyword>
<keyword evidence="4 10" id="KW-1133">Transmembrane helix</keyword>
<name>A0ABY0V4V1_9ACTO</name>
<dbReference type="Proteomes" id="UP000198976">
    <property type="component" value="Chromosome I"/>
</dbReference>
<keyword evidence="6" id="KW-0406">Ion transport</keyword>
<protein>
    <recommendedName>
        <fullName evidence="10">Fluoride-specific ion channel</fullName>
    </recommendedName>
</protein>
<comment type="similarity">
    <text evidence="7 10">Belongs to the fluoride channel Fluc/FEX (TC 1.A.43) family.</text>
</comment>
<gene>
    <name evidence="11" type="ORF">SAMN04489714_0122</name>
</gene>
<feature type="transmembrane region" description="Helical" evidence="10">
    <location>
        <begin position="57"/>
        <end position="79"/>
    </location>
</feature>
<reference evidence="11 12" key="1">
    <citation type="submission" date="2016-10" db="EMBL/GenBank/DDBJ databases">
        <authorList>
            <person name="Varghese N."/>
            <person name="Submissions S."/>
        </authorList>
    </citation>
    <scope>NUCLEOTIDE SEQUENCE [LARGE SCALE GENOMIC DNA]</scope>
    <source>
        <strain evidence="11 12">DSM 9169</strain>
    </source>
</reference>
<keyword evidence="5 10" id="KW-0472">Membrane</keyword>
<proteinExistence type="inferred from homology"/>
<dbReference type="Pfam" id="PF02537">
    <property type="entry name" value="CRCB"/>
    <property type="match status" value="1"/>
</dbReference>
<keyword evidence="6" id="KW-0813">Transport</keyword>